<feature type="transmembrane region" description="Helical" evidence="1">
    <location>
        <begin position="54"/>
        <end position="72"/>
    </location>
</feature>
<protein>
    <recommendedName>
        <fullName evidence="4">Zinc-ribbon domain-containing protein</fullName>
    </recommendedName>
</protein>
<name>A0A1H9FXG4_9GAMM</name>
<keyword evidence="1" id="KW-0472">Membrane</keyword>
<keyword evidence="1" id="KW-1133">Transmembrane helix</keyword>
<feature type="transmembrane region" description="Helical" evidence="1">
    <location>
        <begin position="133"/>
        <end position="154"/>
    </location>
</feature>
<keyword evidence="3" id="KW-1185">Reference proteome</keyword>
<evidence type="ECO:0000313" key="3">
    <source>
        <dbReference type="Proteomes" id="UP000198749"/>
    </source>
</evidence>
<reference evidence="3" key="1">
    <citation type="submission" date="2016-10" db="EMBL/GenBank/DDBJ databases">
        <authorList>
            <person name="Varghese N."/>
            <person name="Submissions S."/>
        </authorList>
    </citation>
    <scope>NUCLEOTIDE SEQUENCE [LARGE SCALE GENOMIC DNA]</scope>
    <source>
        <strain evidence="3">DSM 18887</strain>
    </source>
</reference>
<dbReference type="EMBL" id="FOGB01000003">
    <property type="protein sequence ID" value="SEQ42537.1"/>
    <property type="molecule type" value="Genomic_DNA"/>
</dbReference>
<sequence>MAMIKCEECGHAISDKAEHCISCGYPSGSAIEEPAKQTGASGAWSAVTRSRTPINLFAIAMMCCASILGMSATQIDSPESLKAFTYTLHVFMAVTGMFFVTILFCRKGVYHPDDLAKAKRDGLSDEMGPDQPVIAAVVIIIMLSAYAAFQAVYAS</sequence>
<dbReference type="OrthoDB" id="9812349at2"/>
<accession>A0A1H9FXG4</accession>
<gene>
    <name evidence="2" type="ORF">SAMN03080615_01493</name>
</gene>
<evidence type="ECO:0000256" key="1">
    <source>
        <dbReference type="SAM" id="Phobius"/>
    </source>
</evidence>
<dbReference type="AlphaFoldDB" id="A0A1H9FXG4"/>
<keyword evidence="1" id="KW-0812">Transmembrane</keyword>
<evidence type="ECO:0000313" key="2">
    <source>
        <dbReference type="EMBL" id="SEQ42537.1"/>
    </source>
</evidence>
<dbReference type="Proteomes" id="UP000198749">
    <property type="component" value="Unassembled WGS sequence"/>
</dbReference>
<evidence type="ECO:0008006" key="4">
    <source>
        <dbReference type="Google" id="ProtNLM"/>
    </source>
</evidence>
<feature type="transmembrane region" description="Helical" evidence="1">
    <location>
        <begin position="84"/>
        <end position="104"/>
    </location>
</feature>
<organism evidence="2 3">
    <name type="scientific">Amphritea atlantica</name>
    <dbReference type="NCBI Taxonomy" id="355243"/>
    <lineage>
        <taxon>Bacteria</taxon>
        <taxon>Pseudomonadati</taxon>
        <taxon>Pseudomonadota</taxon>
        <taxon>Gammaproteobacteria</taxon>
        <taxon>Oceanospirillales</taxon>
        <taxon>Oceanospirillaceae</taxon>
        <taxon>Amphritea</taxon>
    </lineage>
</organism>
<dbReference type="STRING" id="355243.SAMN03080615_01493"/>
<proteinExistence type="predicted"/>
<dbReference type="RefSeq" id="WP_091356055.1">
    <property type="nucleotide sequence ID" value="NZ_AP025284.1"/>
</dbReference>